<keyword evidence="1" id="KW-0472">Membrane</keyword>
<proteinExistence type="predicted"/>
<feature type="transmembrane region" description="Helical" evidence="1">
    <location>
        <begin position="87"/>
        <end position="107"/>
    </location>
</feature>
<keyword evidence="1" id="KW-0812">Transmembrane</keyword>
<evidence type="ECO:0000256" key="1">
    <source>
        <dbReference type="SAM" id="Phobius"/>
    </source>
</evidence>
<keyword evidence="3" id="KW-1185">Reference proteome</keyword>
<name>A0ABY4CPV7_9BACL</name>
<accession>A0ABY4CPV7</accession>
<dbReference type="Pfam" id="PF10710">
    <property type="entry name" value="DUF2512"/>
    <property type="match status" value="1"/>
</dbReference>
<organism evidence="2 3">
    <name type="scientific">Fodinisporobacter ferrooxydans</name>
    <dbReference type="NCBI Taxonomy" id="2901836"/>
    <lineage>
        <taxon>Bacteria</taxon>
        <taxon>Bacillati</taxon>
        <taxon>Bacillota</taxon>
        <taxon>Bacilli</taxon>
        <taxon>Bacillales</taxon>
        <taxon>Alicyclobacillaceae</taxon>
        <taxon>Fodinisporobacter</taxon>
    </lineage>
</organism>
<dbReference type="RefSeq" id="WP_347438681.1">
    <property type="nucleotide sequence ID" value="NZ_CP089291.1"/>
</dbReference>
<evidence type="ECO:0000313" key="3">
    <source>
        <dbReference type="Proteomes" id="UP000830167"/>
    </source>
</evidence>
<sequence>MMKYGKAFVIKILRFALNLFLFVGIVFNEPFRVALTLVLVLAPVTFLLGDMLILPKLGNVGAVLLDAPLIFGGILALHVMLGVHLTYGHFFLFSLITVALCIEEFMYHNYIERKVFGKDIPSLSEMINNL</sequence>
<feature type="transmembrane region" description="Helical" evidence="1">
    <location>
        <begin position="60"/>
        <end position="81"/>
    </location>
</feature>
<feature type="transmembrane region" description="Helical" evidence="1">
    <location>
        <begin position="7"/>
        <end position="27"/>
    </location>
</feature>
<evidence type="ECO:0000313" key="2">
    <source>
        <dbReference type="EMBL" id="UOF91999.1"/>
    </source>
</evidence>
<feature type="transmembrane region" description="Helical" evidence="1">
    <location>
        <begin position="33"/>
        <end position="53"/>
    </location>
</feature>
<reference evidence="2" key="1">
    <citation type="submission" date="2021-12" db="EMBL/GenBank/DDBJ databases">
        <title>Alicyclobacillaceae gen. nov., sp. nov., isolated from chalcocite enrichment system.</title>
        <authorList>
            <person name="Jiang Z."/>
        </authorList>
    </citation>
    <scope>NUCLEOTIDE SEQUENCE</scope>
    <source>
        <strain evidence="2">MYW30-H2</strain>
    </source>
</reference>
<gene>
    <name evidence="2" type="ORF">LSG31_07120</name>
</gene>
<keyword evidence="1" id="KW-1133">Transmembrane helix</keyword>
<protein>
    <submittedName>
        <fullName evidence="2">YndM family protein</fullName>
    </submittedName>
</protein>
<dbReference type="EMBL" id="CP089291">
    <property type="protein sequence ID" value="UOF91999.1"/>
    <property type="molecule type" value="Genomic_DNA"/>
</dbReference>
<dbReference type="InterPro" id="IPR019649">
    <property type="entry name" value="DUF2512"/>
</dbReference>
<dbReference type="Proteomes" id="UP000830167">
    <property type="component" value="Chromosome"/>
</dbReference>